<dbReference type="AlphaFoldDB" id="A0A401RYQ7"/>
<keyword evidence="1" id="KW-0802">TPR repeat</keyword>
<feature type="compositionally biased region" description="Low complexity" evidence="2">
    <location>
        <begin position="463"/>
        <end position="482"/>
    </location>
</feature>
<sequence>MNKDLIRQSVGYHGPALLSLLKSEQYENPDIQSISTEFLKTAIHHRKDRRIDNIAIQQFVARKADLLFAPSWKSVARTDLNDEDTEDYYAIMPPIEQLMEVSSDDKRQYFFRDIERGDVVIGRVTSIRDFGFFVILISLGGDLVRDIESLEITALCPLRDVPSHGKHEDPMSYFQVGDLIRAALKDVDRYHERLAITLHPSALPTHLSHWKLGVISREDLPTYYRRLSTLGNHVAETYDTILHQTLGFANPSTVEYLLGKLGISEIESPSLMRGLQSKNFRGDDYAAALRKRQSASWALKCVKTGVDHFKAGRHVDAMNEYNKALEIDSNNVEALVARGALYATKGSLNKAISDFDMALETCPTHRNAKKYLCQTLVERGGQLEEEEMLANAENCYKKALKLDQTFGEAEEALQKLRKHMQKSIEKKEKEIREEKKVEVSSAEKLRKLLKEEKRMKKRRKRSTSSSSNNSSESSWSTSSSSPERFRKHRSTKKRRRKCSDSSRSLKRHLRKAVKNMPQNLLEIFNQIAEFEKGKEHSGKCKQKNK</sequence>
<dbReference type="EMBL" id="BEZZ01000024">
    <property type="protein sequence ID" value="GCC23220.1"/>
    <property type="molecule type" value="Genomic_DNA"/>
</dbReference>
<feature type="compositionally biased region" description="Basic residues" evidence="2">
    <location>
        <begin position="504"/>
        <end position="513"/>
    </location>
</feature>
<dbReference type="SMART" id="SM00028">
    <property type="entry name" value="TPR"/>
    <property type="match status" value="3"/>
</dbReference>
<dbReference type="InterPro" id="IPR003029">
    <property type="entry name" value="S1_domain"/>
</dbReference>
<keyword evidence="5" id="KW-1185">Reference proteome</keyword>
<dbReference type="PANTHER" id="PTHR23184:SF9">
    <property type="entry name" value="TETRATRICOPEPTIDE REPEAT PROTEIN 14"/>
    <property type="match status" value="1"/>
</dbReference>
<reference evidence="4 5" key="1">
    <citation type="journal article" date="2018" name="Nat. Ecol. Evol.">
        <title>Shark genomes provide insights into elasmobranch evolution and the origin of vertebrates.</title>
        <authorList>
            <person name="Hara Y"/>
            <person name="Yamaguchi K"/>
            <person name="Onimaru K"/>
            <person name="Kadota M"/>
            <person name="Koyanagi M"/>
            <person name="Keeley SD"/>
            <person name="Tatsumi K"/>
            <person name="Tanaka K"/>
            <person name="Motone F"/>
            <person name="Kageyama Y"/>
            <person name="Nozu R"/>
            <person name="Adachi N"/>
            <person name="Nishimura O"/>
            <person name="Nakagawa R"/>
            <person name="Tanegashima C"/>
            <person name="Kiyatake I"/>
            <person name="Matsumoto R"/>
            <person name="Murakumo K"/>
            <person name="Nishida K"/>
            <person name="Terakita A"/>
            <person name="Kuratani S"/>
            <person name="Sato K"/>
            <person name="Hyodo S Kuraku.S."/>
        </authorList>
    </citation>
    <scope>NUCLEOTIDE SEQUENCE [LARGE SCALE GENOMIC DNA]</scope>
</reference>
<dbReference type="Proteomes" id="UP000287033">
    <property type="component" value="Unassembled WGS sequence"/>
</dbReference>
<feature type="region of interest" description="Disordered" evidence="2">
    <location>
        <begin position="450"/>
        <end position="518"/>
    </location>
</feature>
<evidence type="ECO:0000259" key="3">
    <source>
        <dbReference type="PROSITE" id="PS50126"/>
    </source>
</evidence>
<dbReference type="Gene3D" id="1.25.40.10">
    <property type="entry name" value="Tetratricopeptide repeat domain"/>
    <property type="match status" value="1"/>
</dbReference>
<dbReference type="OrthoDB" id="1914839at2759"/>
<accession>A0A401RYQ7</accession>
<dbReference type="InterPro" id="IPR011990">
    <property type="entry name" value="TPR-like_helical_dom_sf"/>
</dbReference>
<dbReference type="Gene3D" id="2.40.50.140">
    <property type="entry name" value="Nucleic acid-binding proteins"/>
    <property type="match status" value="1"/>
</dbReference>
<dbReference type="InterPro" id="IPR039190">
    <property type="entry name" value="TTC14"/>
</dbReference>
<dbReference type="SUPFAM" id="SSF48452">
    <property type="entry name" value="TPR-like"/>
    <property type="match status" value="1"/>
</dbReference>
<dbReference type="SMART" id="SM00316">
    <property type="entry name" value="S1"/>
    <property type="match status" value="1"/>
</dbReference>
<gene>
    <name evidence="4" type="ORF">chiPu_0001614</name>
</gene>
<name>A0A401RYQ7_CHIPU</name>
<evidence type="ECO:0000256" key="1">
    <source>
        <dbReference type="PROSITE-ProRule" id="PRU00339"/>
    </source>
</evidence>
<dbReference type="STRING" id="137246.A0A401RYQ7"/>
<dbReference type="PANTHER" id="PTHR23184">
    <property type="entry name" value="TETRATRICOPEPTIDE REPEAT PROTEIN 14"/>
    <property type="match status" value="1"/>
</dbReference>
<feature type="compositionally biased region" description="Basic residues" evidence="2">
    <location>
        <begin position="485"/>
        <end position="497"/>
    </location>
</feature>
<dbReference type="GO" id="GO:0003676">
    <property type="term" value="F:nucleic acid binding"/>
    <property type="evidence" value="ECO:0007669"/>
    <property type="project" value="InterPro"/>
</dbReference>
<dbReference type="InterPro" id="IPR012340">
    <property type="entry name" value="NA-bd_OB-fold"/>
</dbReference>
<evidence type="ECO:0000313" key="4">
    <source>
        <dbReference type="EMBL" id="GCC23220.1"/>
    </source>
</evidence>
<dbReference type="PROSITE" id="PS50005">
    <property type="entry name" value="TPR"/>
    <property type="match status" value="1"/>
</dbReference>
<dbReference type="Pfam" id="PF13414">
    <property type="entry name" value="TPR_11"/>
    <property type="match status" value="1"/>
</dbReference>
<dbReference type="SUPFAM" id="SSF50249">
    <property type="entry name" value="Nucleic acid-binding proteins"/>
    <property type="match status" value="1"/>
</dbReference>
<organism evidence="4 5">
    <name type="scientific">Chiloscyllium punctatum</name>
    <name type="common">Brownbanded bambooshark</name>
    <name type="synonym">Hemiscyllium punctatum</name>
    <dbReference type="NCBI Taxonomy" id="137246"/>
    <lineage>
        <taxon>Eukaryota</taxon>
        <taxon>Metazoa</taxon>
        <taxon>Chordata</taxon>
        <taxon>Craniata</taxon>
        <taxon>Vertebrata</taxon>
        <taxon>Chondrichthyes</taxon>
        <taxon>Elasmobranchii</taxon>
        <taxon>Galeomorphii</taxon>
        <taxon>Galeoidea</taxon>
        <taxon>Orectolobiformes</taxon>
        <taxon>Hemiscylliidae</taxon>
        <taxon>Chiloscyllium</taxon>
    </lineage>
</organism>
<dbReference type="InterPro" id="IPR019734">
    <property type="entry name" value="TPR_rpt"/>
</dbReference>
<evidence type="ECO:0000313" key="5">
    <source>
        <dbReference type="Proteomes" id="UP000287033"/>
    </source>
</evidence>
<dbReference type="OMA" id="ANAENCY"/>
<evidence type="ECO:0000256" key="2">
    <source>
        <dbReference type="SAM" id="MobiDB-lite"/>
    </source>
</evidence>
<dbReference type="Pfam" id="PF00575">
    <property type="entry name" value="S1"/>
    <property type="match status" value="1"/>
</dbReference>
<protein>
    <recommendedName>
        <fullName evidence="3">S1 motif domain-containing protein</fullName>
    </recommendedName>
</protein>
<proteinExistence type="predicted"/>
<dbReference type="PROSITE" id="PS50126">
    <property type="entry name" value="S1"/>
    <property type="match status" value="1"/>
</dbReference>
<feature type="repeat" description="TPR" evidence="1">
    <location>
        <begin position="332"/>
        <end position="365"/>
    </location>
</feature>
<feature type="domain" description="S1 motif" evidence="3">
    <location>
        <begin position="117"/>
        <end position="199"/>
    </location>
</feature>
<comment type="caution">
    <text evidence="4">The sequence shown here is derived from an EMBL/GenBank/DDBJ whole genome shotgun (WGS) entry which is preliminary data.</text>
</comment>